<evidence type="ECO:0000313" key="2">
    <source>
        <dbReference type="EMBL" id="EFI96823.1"/>
    </source>
</evidence>
<dbReference type="GeneID" id="9596261"/>
<evidence type="ECO:0000256" key="1">
    <source>
        <dbReference type="SAM" id="SignalP"/>
    </source>
</evidence>
<dbReference type="RefSeq" id="XP_003031726.1">
    <property type="nucleotide sequence ID" value="XM_003031680.1"/>
</dbReference>
<dbReference type="OrthoDB" id="10306348at2759"/>
<feature type="signal peptide" evidence="1">
    <location>
        <begin position="1"/>
        <end position="19"/>
    </location>
</feature>
<protein>
    <recommendedName>
        <fullName evidence="4">Extracellular membrane protein CFEM domain-containing protein</fullName>
    </recommendedName>
</protein>
<sequence>MRSGLTSALFILLAALASADISPGCGDDCINQVCAYNMPESCICDSRLDNDLRACLKSNCRGNVNGVNFNRALSDIYQYCANLPKLGGGSVM</sequence>
<accession>D8Q4P1</accession>
<evidence type="ECO:0008006" key="4">
    <source>
        <dbReference type="Google" id="ProtNLM"/>
    </source>
</evidence>
<dbReference type="VEuPathDB" id="FungiDB:SCHCODRAFT_02748723"/>
<name>D8Q4P1_SCHCM</name>
<feature type="chain" id="PRO_5003120531" description="Extracellular membrane protein CFEM domain-containing protein" evidence="1">
    <location>
        <begin position="20"/>
        <end position="92"/>
    </location>
</feature>
<dbReference type="KEGG" id="scm:SCHCO_02748723"/>
<reference evidence="2 3" key="1">
    <citation type="journal article" date="2010" name="Nat. Biotechnol.">
        <title>Genome sequence of the model mushroom Schizophyllum commune.</title>
        <authorList>
            <person name="Ohm R.A."/>
            <person name="de Jong J.F."/>
            <person name="Lugones L.G."/>
            <person name="Aerts A."/>
            <person name="Kothe E."/>
            <person name="Stajich J.E."/>
            <person name="de Vries R.P."/>
            <person name="Record E."/>
            <person name="Levasseur A."/>
            <person name="Baker S.E."/>
            <person name="Bartholomew K.A."/>
            <person name="Coutinho P.M."/>
            <person name="Erdmann S."/>
            <person name="Fowler T.J."/>
            <person name="Gathman A.C."/>
            <person name="Lombard V."/>
            <person name="Henrissat B."/>
            <person name="Knabe N."/>
            <person name="Kuees U."/>
            <person name="Lilly W.W."/>
            <person name="Lindquist E."/>
            <person name="Lucas S."/>
            <person name="Magnuson J.K."/>
            <person name="Piumi F."/>
            <person name="Raudaskoski M."/>
            <person name="Salamov A."/>
            <person name="Schmutz J."/>
            <person name="Schwarze F.W.M.R."/>
            <person name="vanKuyk P.A."/>
            <person name="Horton J.S."/>
            <person name="Grigoriev I.V."/>
            <person name="Woesten H.A.B."/>
        </authorList>
    </citation>
    <scope>NUCLEOTIDE SEQUENCE [LARGE SCALE GENOMIC DNA]</scope>
    <source>
        <strain evidence="3">H4-8 / FGSC 9210</strain>
    </source>
</reference>
<dbReference type="HOGENOM" id="CLU_2414530_0_0_1"/>
<gene>
    <name evidence="2" type="ORF">SCHCODRAFT_108949</name>
</gene>
<feature type="non-terminal residue" evidence="2">
    <location>
        <position position="92"/>
    </location>
</feature>
<dbReference type="AlphaFoldDB" id="D8Q4P1"/>
<keyword evidence="1" id="KW-0732">Signal</keyword>
<dbReference type="InParanoid" id="D8Q4P1"/>
<dbReference type="Proteomes" id="UP000007431">
    <property type="component" value="Unassembled WGS sequence"/>
</dbReference>
<organism evidence="3">
    <name type="scientific">Schizophyllum commune (strain H4-8 / FGSC 9210)</name>
    <name type="common">Split gill fungus</name>
    <dbReference type="NCBI Taxonomy" id="578458"/>
    <lineage>
        <taxon>Eukaryota</taxon>
        <taxon>Fungi</taxon>
        <taxon>Dikarya</taxon>
        <taxon>Basidiomycota</taxon>
        <taxon>Agaricomycotina</taxon>
        <taxon>Agaricomycetes</taxon>
        <taxon>Agaricomycetidae</taxon>
        <taxon>Agaricales</taxon>
        <taxon>Schizophyllaceae</taxon>
        <taxon>Schizophyllum</taxon>
    </lineage>
</organism>
<evidence type="ECO:0000313" key="3">
    <source>
        <dbReference type="Proteomes" id="UP000007431"/>
    </source>
</evidence>
<dbReference type="EMBL" id="GL377306">
    <property type="protein sequence ID" value="EFI96823.1"/>
    <property type="molecule type" value="Genomic_DNA"/>
</dbReference>
<proteinExistence type="predicted"/>
<keyword evidence="3" id="KW-1185">Reference proteome</keyword>